<evidence type="ECO:0000256" key="2">
    <source>
        <dbReference type="SAM" id="Phobius"/>
    </source>
</evidence>
<keyword evidence="2" id="KW-1133">Transmembrane helix</keyword>
<feature type="compositionally biased region" description="Gly residues" evidence="1">
    <location>
        <begin position="444"/>
        <end position="460"/>
    </location>
</feature>
<evidence type="ECO:0000313" key="4">
    <source>
        <dbReference type="EMBL" id="EKT88215.2"/>
    </source>
</evidence>
<dbReference type="InterPro" id="IPR007621">
    <property type="entry name" value="TPM_dom"/>
</dbReference>
<feature type="transmembrane region" description="Helical" evidence="2">
    <location>
        <begin position="270"/>
        <end position="303"/>
    </location>
</feature>
<protein>
    <recommendedName>
        <fullName evidence="3">TPM domain-containing protein</fullName>
    </recommendedName>
</protein>
<proteinExistence type="predicted"/>
<dbReference type="PANTHER" id="PTHR30373:SF2">
    <property type="entry name" value="UPF0603 PROTEIN YGCG"/>
    <property type="match status" value="1"/>
</dbReference>
<dbReference type="Gene3D" id="3.10.310.50">
    <property type="match status" value="1"/>
</dbReference>
<dbReference type="Pfam" id="PF04536">
    <property type="entry name" value="TPM_phosphatase"/>
    <property type="match status" value="1"/>
</dbReference>
<sequence length="460" mass="51058">MSIFFNFFPSKPQVRSDRQELPIFRNTRKFKFRFVSDRMVNKSVSEFNLHDPSLSNITKINLLKTQMIRSVTIKILFFAYLLVCTVGIHLKIGNSHSIFIIEEWKAEDQIIPLLRAPITDATSTLTKEQKAQLTNRLISFETEKGSQIAVLVVGSTGEWTIQEYAVKAFEKTKLGRKGIDDGILIVVAIQDHQTKIEVGYGLEGTIPDVTAKRIIEEFMIPKFREGNYFQGISDGIDALISKIDGEELPETNKISKFFEVINEYSNYIPYMIIGAFIIFITTFVLIKSGIFGMIVLIGVLVSIGLMSESIILLISVFFLSIFFFLMTSYLRKKIRRKSFMMSASWDYVIIAVFISLGIVSAIGLIGFGILRGLISESTILGIGVLILLISFFSMTGRLRKKIRRKSFWDYILFGAPSSDSSSSERSSSSSWGSSGSSSSAGSSWSGGGGSSGGGGASGSW</sequence>
<reference evidence="4 5" key="2">
    <citation type="journal article" date="2014" name="Emerg. Microbes Infect.">
        <title>Potential impact on kidney infection: a whole-genome analysis of Leptospira santarosai serovar Shermani.</title>
        <authorList>
            <person name="Chou L.F."/>
            <person name="Chen T.W."/>
            <person name="Ko Y.C."/>
            <person name="Pan M.J."/>
            <person name="Tian Y.C."/>
            <person name="Chiu C.H."/>
            <person name="Tang P."/>
            <person name="Hung C.C."/>
            <person name="Yang C.W."/>
        </authorList>
    </citation>
    <scope>NUCLEOTIDE SEQUENCE</scope>
    <source>
        <strain evidence="4 5">LT 821</strain>
    </source>
</reference>
<dbReference type="PANTHER" id="PTHR30373">
    <property type="entry name" value="UPF0603 PROTEIN YGCG"/>
    <property type="match status" value="1"/>
</dbReference>
<feature type="transmembrane region" description="Helical" evidence="2">
    <location>
        <begin position="309"/>
        <end position="326"/>
    </location>
</feature>
<feature type="region of interest" description="Disordered" evidence="1">
    <location>
        <begin position="416"/>
        <end position="460"/>
    </location>
</feature>
<accession>K8YFR1</accession>
<name>K8YFR1_9LEPT</name>
<feature type="transmembrane region" description="Helical" evidence="2">
    <location>
        <begin position="347"/>
        <end position="373"/>
    </location>
</feature>
<dbReference type="Proteomes" id="UP000035800">
    <property type="component" value="Chromosome I"/>
</dbReference>
<dbReference type="AlphaFoldDB" id="K8YFR1"/>
<evidence type="ECO:0000259" key="3">
    <source>
        <dbReference type="Pfam" id="PF04536"/>
    </source>
</evidence>
<feature type="transmembrane region" description="Helical" evidence="2">
    <location>
        <begin position="71"/>
        <end position="90"/>
    </location>
</feature>
<feature type="compositionally biased region" description="Low complexity" evidence="1">
    <location>
        <begin position="416"/>
        <end position="443"/>
    </location>
</feature>
<dbReference type="EMBL" id="CP006694">
    <property type="protein sequence ID" value="EKT88215.2"/>
    <property type="molecule type" value="Genomic_DNA"/>
</dbReference>
<dbReference type="KEGG" id="lst:LSS_02444"/>
<evidence type="ECO:0000256" key="1">
    <source>
        <dbReference type="SAM" id="MobiDB-lite"/>
    </source>
</evidence>
<gene>
    <name evidence="4" type="ORF">LSS_02444</name>
</gene>
<feature type="transmembrane region" description="Helical" evidence="2">
    <location>
        <begin position="379"/>
        <end position="398"/>
    </location>
</feature>
<evidence type="ECO:0000313" key="5">
    <source>
        <dbReference type="Proteomes" id="UP000035800"/>
    </source>
</evidence>
<keyword evidence="2" id="KW-0812">Transmembrane</keyword>
<keyword evidence="2" id="KW-0472">Membrane</keyword>
<reference evidence="4 5" key="1">
    <citation type="journal article" date="2012" name="Gene">
        <title>Sequence of Leptospira santarosai serovar Shermani genome and prediction of virulence-associated genes.</title>
        <authorList>
            <person name="Chou L.F."/>
            <person name="Chen Y.T."/>
            <person name="Lu C.W."/>
            <person name="Ko Y.C."/>
            <person name="Tang C.Y."/>
            <person name="Pan M.J."/>
            <person name="Tian Y.C."/>
            <person name="Chiu C.H."/>
            <person name="Hung C.C."/>
            <person name="Yang C.W."/>
        </authorList>
    </citation>
    <scope>NUCLEOTIDE SEQUENCE [LARGE SCALE GENOMIC DNA]</scope>
    <source>
        <strain evidence="4">LT 821</strain>
    </source>
</reference>
<organism evidence="4 5">
    <name type="scientific">Leptospira santarosai serovar Shermani str. LT 821</name>
    <dbReference type="NCBI Taxonomy" id="758847"/>
    <lineage>
        <taxon>Bacteria</taxon>
        <taxon>Pseudomonadati</taxon>
        <taxon>Spirochaetota</taxon>
        <taxon>Spirochaetia</taxon>
        <taxon>Leptospirales</taxon>
        <taxon>Leptospiraceae</taxon>
        <taxon>Leptospira</taxon>
    </lineage>
</organism>
<dbReference type="STRING" id="758847.LSS_02444"/>
<feature type="domain" description="TPM" evidence="3">
    <location>
        <begin position="118"/>
        <end position="240"/>
    </location>
</feature>